<dbReference type="AlphaFoldDB" id="A0AAE1A2J0"/>
<protein>
    <submittedName>
        <fullName evidence="1">Uncharacterized protein</fullName>
    </submittedName>
</protein>
<sequence>MWKLTGLSDRVLAQHVETDRTVLDLLVKANRLGNTQKEAFHGELRSSRQGKRGELSIDEFMGCLQTR</sequence>
<organism evidence="1 2">
    <name type="scientific">Elysia crispata</name>
    <name type="common">lettuce slug</name>
    <dbReference type="NCBI Taxonomy" id="231223"/>
    <lineage>
        <taxon>Eukaryota</taxon>
        <taxon>Metazoa</taxon>
        <taxon>Spiralia</taxon>
        <taxon>Lophotrochozoa</taxon>
        <taxon>Mollusca</taxon>
        <taxon>Gastropoda</taxon>
        <taxon>Heterobranchia</taxon>
        <taxon>Euthyneura</taxon>
        <taxon>Panpulmonata</taxon>
        <taxon>Sacoglossa</taxon>
        <taxon>Placobranchoidea</taxon>
        <taxon>Plakobranchidae</taxon>
        <taxon>Elysia</taxon>
    </lineage>
</organism>
<accession>A0AAE1A2J0</accession>
<gene>
    <name evidence="1" type="ORF">RRG08_051667</name>
</gene>
<evidence type="ECO:0000313" key="1">
    <source>
        <dbReference type="EMBL" id="KAK3780189.1"/>
    </source>
</evidence>
<reference evidence="1" key="1">
    <citation type="journal article" date="2023" name="G3 (Bethesda)">
        <title>A reference genome for the long-term kleptoplast-retaining sea slug Elysia crispata morphotype clarki.</title>
        <authorList>
            <person name="Eastman K.E."/>
            <person name="Pendleton A.L."/>
            <person name="Shaikh M.A."/>
            <person name="Suttiyut T."/>
            <person name="Ogas R."/>
            <person name="Tomko P."/>
            <person name="Gavelis G."/>
            <person name="Widhalm J.R."/>
            <person name="Wisecaver J.H."/>
        </authorList>
    </citation>
    <scope>NUCLEOTIDE SEQUENCE</scope>
    <source>
        <strain evidence="1">ECLA1</strain>
    </source>
</reference>
<comment type="caution">
    <text evidence="1">The sequence shown here is derived from an EMBL/GenBank/DDBJ whole genome shotgun (WGS) entry which is preliminary data.</text>
</comment>
<name>A0AAE1A2J0_9GAST</name>
<evidence type="ECO:0000313" key="2">
    <source>
        <dbReference type="Proteomes" id="UP001283361"/>
    </source>
</evidence>
<keyword evidence="2" id="KW-1185">Reference proteome</keyword>
<proteinExistence type="predicted"/>
<dbReference type="EMBL" id="JAWDGP010002758">
    <property type="protein sequence ID" value="KAK3780189.1"/>
    <property type="molecule type" value="Genomic_DNA"/>
</dbReference>
<dbReference type="Proteomes" id="UP001283361">
    <property type="component" value="Unassembled WGS sequence"/>
</dbReference>